<protein>
    <submittedName>
        <fullName evidence="1">CLUMA_CG017954, isoform A</fullName>
    </submittedName>
</protein>
<reference evidence="1 2" key="1">
    <citation type="submission" date="2015-04" db="EMBL/GenBank/DDBJ databases">
        <authorList>
            <person name="Syromyatnikov M.Y."/>
            <person name="Popov V.N."/>
        </authorList>
    </citation>
    <scope>NUCLEOTIDE SEQUENCE [LARGE SCALE GENOMIC DNA]</scope>
</reference>
<accession>A0A1J1IXM6</accession>
<evidence type="ECO:0000313" key="1">
    <source>
        <dbReference type="EMBL" id="CRL04903.1"/>
    </source>
</evidence>
<keyword evidence="2" id="KW-1185">Reference proteome</keyword>
<gene>
    <name evidence="1" type="ORF">CLUMA_CG017954</name>
</gene>
<organism evidence="1 2">
    <name type="scientific">Clunio marinus</name>
    <dbReference type="NCBI Taxonomy" id="568069"/>
    <lineage>
        <taxon>Eukaryota</taxon>
        <taxon>Metazoa</taxon>
        <taxon>Ecdysozoa</taxon>
        <taxon>Arthropoda</taxon>
        <taxon>Hexapoda</taxon>
        <taxon>Insecta</taxon>
        <taxon>Pterygota</taxon>
        <taxon>Neoptera</taxon>
        <taxon>Endopterygota</taxon>
        <taxon>Diptera</taxon>
        <taxon>Nematocera</taxon>
        <taxon>Chironomoidea</taxon>
        <taxon>Chironomidae</taxon>
        <taxon>Clunio</taxon>
    </lineage>
</organism>
<sequence>MFLFFNFGFRDLWDRCTSLIMQMSCDVIIIFMILIPKIKINPSIVLAHGRALTKANAKYPINLVLLKSVSLGSNLQPKMIDNIFIGQLPKRVYLAFVNSSAMNGSLKLNPYNFHHYNFTNILLTTDSHTQIRPIQCDFSKGHYLEAYLSLFESSNIFFKDDGIAIERANYSGGYSIVGYDLTTDIGASEFHWSVPRNGSLRLDIKFAELAAYGED</sequence>
<evidence type="ECO:0000313" key="2">
    <source>
        <dbReference type="Proteomes" id="UP000183832"/>
    </source>
</evidence>
<dbReference type="Proteomes" id="UP000183832">
    <property type="component" value="Unassembled WGS sequence"/>
</dbReference>
<dbReference type="AlphaFoldDB" id="A0A1J1IXM6"/>
<proteinExistence type="predicted"/>
<dbReference type="OrthoDB" id="7786610at2759"/>
<name>A0A1J1IXM6_9DIPT</name>
<dbReference type="EMBL" id="CVRI01000063">
    <property type="protein sequence ID" value="CRL04903.1"/>
    <property type="molecule type" value="Genomic_DNA"/>
</dbReference>